<proteinExistence type="inferred from homology"/>
<evidence type="ECO:0000256" key="2">
    <source>
        <dbReference type="ARBA" id="ARBA00011322"/>
    </source>
</evidence>
<dbReference type="PANTHER" id="PTHR32114">
    <property type="entry name" value="ABC TRANSPORTER ABCH.3"/>
    <property type="match status" value="1"/>
</dbReference>
<gene>
    <name evidence="6" type="ORF">NIES592_12810</name>
</gene>
<feature type="domain" description="Rad50/SbcC-type AAA" evidence="5">
    <location>
        <begin position="5"/>
        <end position="241"/>
    </location>
</feature>
<dbReference type="Pfam" id="PF13476">
    <property type="entry name" value="AAA_23"/>
    <property type="match status" value="1"/>
</dbReference>
<evidence type="ECO:0000256" key="4">
    <source>
        <dbReference type="SAM" id="Coils"/>
    </source>
</evidence>
<keyword evidence="4" id="KW-0175">Coiled coil</keyword>
<dbReference type="PANTHER" id="PTHR32114:SF2">
    <property type="entry name" value="ABC TRANSPORTER ABCH.3"/>
    <property type="match status" value="1"/>
</dbReference>
<dbReference type="AlphaFoldDB" id="A0A1U7GYN0"/>
<dbReference type="Proteomes" id="UP000186391">
    <property type="component" value="Unassembled WGS sequence"/>
</dbReference>
<protein>
    <recommendedName>
        <fullName evidence="3">Nuclease SbcCD subunit C</fullName>
    </recommendedName>
</protein>
<evidence type="ECO:0000313" key="6">
    <source>
        <dbReference type="EMBL" id="OKH13519.1"/>
    </source>
</evidence>
<dbReference type="RefSeq" id="WP_073555947.1">
    <property type="nucleotide sequence ID" value="NZ_MRCA01000006.1"/>
</dbReference>
<keyword evidence="7" id="KW-1185">Reference proteome</keyword>
<evidence type="ECO:0000313" key="7">
    <source>
        <dbReference type="Proteomes" id="UP000186391"/>
    </source>
</evidence>
<dbReference type="GO" id="GO:0006302">
    <property type="term" value="P:double-strand break repair"/>
    <property type="evidence" value="ECO:0007669"/>
    <property type="project" value="InterPro"/>
</dbReference>
<feature type="coiled-coil region" evidence="4">
    <location>
        <begin position="393"/>
        <end position="449"/>
    </location>
</feature>
<feature type="coiled-coil region" evidence="4">
    <location>
        <begin position="184"/>
        <end position="281"/>
    </location>
</feature>
<dbReference type="OrthoDB" id="9795626at2"/>
<comment type="subunit">
    <text evidence="2">Heterodimer of SbcC and SbcD.</text>
</comment>
<evidence type="ECO:0000256" key="1">
    <source>
        <dbReference type="ARBA" id="ARBA00006930"/>
    </source>
</evidence>
<evidence type="ECO:0000259" key="5">
    <source>
        <dbReference type="Pfam" id="PF13476"/>
    </source>
</evidence>
<name>A0A1U7GYN0_9CYAN</name>
<reference evidence="6 7" key="1">
    <citation type="submission" date="2016-11" db="EMBL/GenBank/DDBJ databases">
        <title>Draft Genome Sequences of Nine Cyanobacterial Strains from Diverse Habitats.</title>
        <authorList>
            <person name="Zhu T."/>
            <person name="Hou S."/>
            <person name="Lu X."/>
            <person name="Hess W.R."/>
        </authorList>
    </citation>
    <scope>NUCLEOTIDE SEQUENCE [LARGE SCALE GENOMIC DNA]</scope>
    <source>
        <strain evidence="6 7">NIES-592</strain>
    </source>
</reference>
<evidence type="ECO:0000256" key="3">
    <source>
        <dbReference type="ARBA" id="ARBA00013368"/>
    </source>
</evidence>
<keyword evidence="6" id="KW-0067">ATP-binding</keyword>
<comment type="similarity">
    <text evidence="1">Belongs to the SMC family. SbcC subfamily.</text>
</comment>
<dbReference type="InterPro" id="IPR038729">
    <property type="entry name" value="Rad50/SbcC_AAA"/>
</dbReference>
<dbReference type="Gene3D" id="3.40.50.300">
    <property type="entry name" value="P-loop containing nucleotide triphosphate hydrolases"/>
    <property type="match status" value="2"/>
</dbReference>
<comment type="caution">
    <text evidence="6">The sequence shown here is derived from an EMBL/GenBank/DDBJ whole genome shotgun (WGS) entry which is preliminary data.</text>
</comment>
<dbReference type="SUPFAM" id="SSF52540">
    <property type="entry name" value="P-loop containing nucleoside triphosphate hydrolases"/>
    <property type="match status" value="2"/>
</dbReference>
<organism evidence="6 7">
    <name type="scientific">Fischerella major NIES-592</name>
    <dbReference type="NCBI Taxonomy" id="210994"/>
    <lineage>
        <taxon>Bacteria</taxon>
        <taxon>Bacillati</taxon>
        <taxon>Cyanobacteriota</taxon>
        <taxon>Cyanophyceae</taxon>
        <taxon>Nostocales</taxon>
        <taxon>Hapalosiphonaceae</taxon>
        <taxon>Fischerella</taxon>
    </lineage>
</organism>
<dbReference type="GO" id="GO:0016887">
    <property type="term" value="F:ATP hydrolysis activity"/>
    <property type="evidence" value="ECO:0007669"/>
    <property type="project" value="InterPro"/>
</dbReference>
<dbReference type="InterPro" id="IPR027417">
    <property type="entry name" value="P-loop_NTPase"/>
</dbReference>
<dbReference type="GO" id="GO:0005524">
    <property type="term" value="F:ATP binding"/>
    <property type="evidence" value="ECO:0007669"/>
    <property type="project" value="UniProtKB-KW"/>
</dbReference>
<sequence>MKLISIKLFNFRSFYGKTPEIIFAHGDIRNTTVIHGNNGAGKTNFLNAFTWVLYEKFSAAFASAEQLVNKRAIAEAKIGQPVECWVEIVWEHDNKRYRIKRACRVYKNESYFEPGKTELSMWVGRDDGSWYFVPPNQNLEDIINQILPSSLHQYFFFDGERIEHIVRSDKKAEIAEATKILLGVEVINRSIRHLSEAKKTLENELKIIGDSETKQLLKKQAKIEQEIERINKRQTEIKQELEYQQTIKKETNNRLRELSAAKELQERRHDLESQKSLNQEELKKKWNALKKTISTRGYTVFLSETTVQFRDIIADFKQRGELTSGISREFIHNLLDSQRCICGTPLHEGTHGHTNIKSLLEKAGSSILEETAIRMNAQVDEIDKQATGFWEEVDREQAEINQLRQSISQIEADLDNIQERLRKDPSEEIRNLQKRLDEIEEKITDLTLEQGANQQQIANNKTEIESLNKQITRQKFNEERQALAQRRIVATQDAIDRLNLVKARQEKQFRLQLEKRVQEIFSEISFTPYIPKISDKYELMLIEKTAGTEAPVAASTGENQILSLSFIGGIIDRVREWSQRKMLMVPDTSTLPIVMDSPFGSLDVINRRQIAKIIPKLANQLVVLVTKTQWRGEVEAEIAERIGREYILVYYSSKPDCEQDYIELGGEKYPLVKQSPNEFEYTEVIEVIGNSVASP</sequence>
<keyword evidence="6" id="KW-0547">Nucleotide-binding</keyword>
<dbReference type="EMBL" id="MRCA01000006">
    <property type="protein sequence ID" value="OKH13519.1"/>
    <property type="molecule type" value="Genomic_DNA"/>
</dbReference>
<accession>A0A1U7GYN0</accession>